<dbReference type="Gene3D" id="3.40.50.1820">
    <property type="entry name" value="alpha/beta hydrolase"/>
    <property type="match status" value="1"/>
</dbReference>
<dbReference type="PANTHER" id="PTHR43265:SF1">
    <property type="entry name" value="ESTERASE ESTD"/>
    <property type="match status" value="1"/>
</dbReference>
<organism evidence="2 3">
    <name type="scientific">Paenibacillus aurantius</name>
    <dbReference type="NCBI Taxonomy" id="2918900"/>
    <lineage>
        <taxon>Bacteria</taxon>
        <taxon>Bacillati</taxon>
        <taxon>Bacillota</taxon>
        <taxon>Bacilli</taxon>
        <taxon>Bacillales</taxon>
        <taxon>Paenibacillaceae</taxon>
        <taxon>Paenibacillus</taxon>
    </lineage>
</organism>
<accession>A0AA96RG97</accession>
<name>A0AA96RG97_9BACL</name>
<dbReference type="InterPro" id="IPR029058">
    <property type="entry name" value="AB_hydrolase_fold"/>
</dbReference>
<dbReference type="SUPFAM" id="SSF53474">
    <property type="entry name" value="alpha/beta-Hydrolases"/>
    <property type="match status" value="1"/>
</dbReference>
<protein>
    <submittedName>
        <fullName evidence="2">Alpha/beta fold hydrolase</fullName>
    </submittedName>
</protein>
<dbReference type="EMBL" id="CP130318">
    <property type="protein sequence ID" value="WNQ12837.1"/>
    <property type="molecule type" value="Genomic_DNA"/>
</dbReference>
<dbReference type="RefSeq" id="WP_315606616.1">
    <property type="nucleotide sequence ID" value="NZ_CP130318.1"/>
</dbReference>
<dbReference type="Proteomes" id="UP001305702">
    <property type="component" value="Chromosome"/>
</dbReference>
<feature type="domain" description="Serine aminopeptidase S33" evidence="1">
    <location>
        <begin position="32"/>
        <end position="147"/>
    </location>
</feature>
<sequence>MEQQAVIASPNGKLAATIHRPPAEGNQTPARKPLVIICHGFLGNRIGVDRLFVKTARALSSSGFLVIRFDYAGCGESEGDYGRGGLHELIAETRSVIDFGLSLPDADPDRVILLGHSLGGAAAIHTAVEDNRVNKLVLWSPVANPFNDIVRIVGRPLYEEVLGKGRADYYGYGLTAGFFESLSKHHPFQEVKKFPGDVLLAHGTSDEVIPVDYSFLYQKVLRIRPAGHCDKEIIYRADHTYSSEDSVKQLIGKTIEWLGFTMAPQSYFI</sequence>
<evidence type="ECO:0000313" key="3">
    <source>
        <dbReference type="Proteomes" id="UP001305702"/>
    </source>
</evidence>
<proteinExistence type="predicted"/>
<dbReference type="AlphaFoldDB" id="A0AA96RG97"/>
<gene>
    <name evidence="2" type="ORF">MJA45_07335</name>
</gene>
<keyword evidence="2" id="KW-0378">Hydrolase</keyword>
<dbReference type="GO" id="GO:0052689">
    <property type="term" value="F:carboxylic ester hydrolase activity"/>
    <property type="evidence" value="ECO:0007669"/>
    <property type="project" value="TreeGrafter"/>
</dbReference>
<dbReference type="PANTHER" id="PTHR43265">
    <property type="entry name" value="ESTERASE ESTD"/>
    <property type="match status" value="1"/>
</dbReference>
<keyword evidence="3" id="KW-1185">Reference proteome</keyword>
<dbReference type="InterPro" id="IPR053145">
    <property type="entry name" value="AB_hydrolase_Est10"/>
</dbReference>
<evidence type="ECO:0000313" key="2">
    <source>
        <dbReference type="EMBL" id="WNQ12837.1"/>
    </source>
</evidence>
<reference evidence="2 3" key="1">
    <citation type="submission" date="2022-02" db="EMBL/GenBank/DDBJ databases">
        <title>Paenibacillus sp. MBLB1776 Whole Genome Shotgun Sequencing.</title>
        <authorList>
            <person name="Hwang C.Y."/>
            <person name="Cho E.-S."/>
            <person name="Seo M.-J."/>
        </authorList>
    </citation>
    <scope>NUCLEOTIDE SEQUENCE [LARGE SCALE GENOMIC DNA]</scope>
    <source>
        <strain evidence="2 3">MBLB1776</strain>
    </source>
</reference>
<dbReference type="InterPro" id="IPR022742">
    <property type="entry name" value="Hydrolase_4"/>
</dbReference>
<dbReference type="KEGG" id="paun:MJA45_07335"/>
<evidence type="ECO:0000259" key="1">
    <source>
        <dbReference type="Pfam" id="PF12146"/>
    </source>
</evidence>
<dbReference type="Pfam" id="PF12146">
    <property type="entry name" value="Hydrolase_4"/>
    <property type="match status" value="1"/>
</dbReference>